<evidence type="ECO:0000313" key="3">
    <source>
        <dbReference type="Proteomes" id="UP000782554"/>
    </source>
</evidence>
<name>A0ABS7JSN7_9SPHN</name>
<feature type="compositionally biased region" description="Basic and acidic residues" evidence="1">
    <location>
        <begin position="143"/>
        <end position="152"/>
    </location>
</feature>
<proteinExistence type="predicted"/>
<evidence type="ECO:0000313" key="2">
    <source>
        <dbReference type="EMBL" id="MBX7500651.1"/>
    </source>
</evidence>
<protein>
    <recommendedName>
        <fullName evidence="4">Terminase</fullName>
    </recommendedName>
</protein>
<keyword evidence="3" id="KW-1185">Reference proteome</keyword>
<feature type="region of interest" description="Disordered" evidence="1">
    <location>
        <begin position="140"/>
        <end position="169"/>
    </location>
</feature>
<comment type="caution">
    <text evidence="2">The sequence shown here is derived from an EMBL/GenBank/DDBJ whole genome shotgun (WGS) entry which is preliminary data.</text>
</comment>
<evidence type="ECO:0008006" key="4">
    <source>
        <dbReference type="Google" id="ProtNLM"/>
    </source>
</evidence>
<accession>A0ABS7JSN7</accession>
<sequence length="169" mass="18569">MTDKPKKPRRTRVDSQAGVAAAMVAGGKKITLPAGLTLTAAERRVFVELCEEHSKSELTSHRIRLLVSLARNLIALDNEQKAIAREGSVLVNSHGNAYPNPRVKVTTGLHNSILSMRRSLGIHTRALEGGSNQKAAVRRAHNKANEADRENYDTNLINFPKPQETDDDD</sequence>
<dbReference type="Proteomes" id="UP000782554">
    <property type="component" value="Unassembled WGS sequence"/>
</dbReference>
<dbReference type="EMBL" id="JAIGNU010000001">
    <property type="protein sequence ID" value="MBX7500651.1"/>
    <property type="molecule type" value="Genomic_DNA"/>
</dbReference>
<organism evidence="2 3">
    <name type="scientific">Qipengyuania mesophila</name>
    <dbReference type="NCBI Taxonomy" id="2867246"/>
    <lineage>
        <taxon>Bacteria</taxon>
        <taxon>Pseudomonadati</taxon>
        <taxon>Pseudomonadota</taxon>
        <taxon>Alphaproteobacteria</taxon>
        <taxon>Sphingomonadales</taxon>
        <taxon>Erythrobacteraceae</taxon>
        <taxon>Qipengyuania</taxon>
    </lineage>
</organism>
<reference evidence="2 3" key="1">
    <citation type="submission" date="2021-08" db="EMBL/GenBank/DDBJ databases">
        <title>Comparative Genomics Analysis of the Genus Qipengyuania Reveals Extensive Genetic Diversity and Metabolic Versatility, Including the Description of Fifteen Novel Species.</title>
        <authorList>
            <person name="Liu Y."/>
        </authorList>
    </citation>
    <scope>NUCLEOTIDE SEQUENCE [LARGE SCALE GENOMIC DNA]</scope>
    <source>
        <strain evidence="2 3">YG27</strain>
    </source>
</reference>
<evidence type="ECO:0000256" key="1">
    <source>
        <dbReference type="SAM" id="MobiDB-lite"/>
    </source>
</evidence>
<dbReference type="RefSeq" id="WP_221601094.1">
    <property type="nucleotide sequence ID" value="NZ_JAIGNU010000001.1"/>
</dbReference>
<gene>
    <name evidence="2" type="ORF">K3181_04275</name>
</gene>